<reference evidence="1" key="3">
    <citation type="submission" date="2006-01" db="EMBL/GenBank/DDBJ databases">
        <authorList>
            <person name="Buell R."/>
        </authorList>
    </citation>
    <scope>NUCLEOTIDE SEQUENCE</scope>
</reference>
<protein>
    <submittedName>
        <fullName evidence="1">Uncharacterized protein</fullName>
    </submittedName>
</protein>
<dbReference type="EMBL" id="DP000011">
    <property type="protein sequence ID" value="ABA95912.1"/>
    <property type="molecule type" value="Genomic_DNA"/>
</dbReference>
<gene>
    <name evidence="1" type="ordered locus">LOC_Os12g07039</name>
</gene>
<evidence type="ECO:0000313" key="1">
    <source>
        <dbReference type="EMBL" id="ABA95912.1"/>
    </source>
</evidence>
<name>Q2QX65_ORYSJ</name>
<proteinExistence type="predicted"/>
<accession>Q2QX65</accession>
<sequence>MAGGGGQAAGEFVMYLICVYKELKIWDVTLN</sequence>
<reference evidence="1" key="1">
    <citation type="journal article" date="2005" name="BMC Biol.">
        <title>The sequence of rice chromosomes 11 and 12, rich in disease resistance genes and recent gene duplications.</title>
        <authorList>
            <consortium name="The rice chromosomes 11 and 12 sequencing consortia"/>
        </authorList>
    </citation>
    <scope>NUCLEOTIDE SEQUENCE [LARGE SCALE GENOMIC DNA]</scope>
</reference>
<organism evidence="1">
    <name type="scientific">Oryza sativa subsp. japonica</name>
    <name type="common">Rice</name>
    <dbReference type="NCBI Taxonomy" id="39947"/>
    <lineage>
        <taxon>Eukaryota</taxon>
        <taxon>Viridiplantae</taxon>
        <taxon>Streptophyta</taxon>
        <taxon>Embryophyta</taxon>
        <taxon>Tracheophyta</taxon>
        <taxon>Spermatophyta</taxon>
        <taxon>Magnoliopsida</taxon>
        <taxon>Liliopsida</taxon>
        <taxon>Poales</taxon>
        <taxon>Poaceae</taxon>
        <taxon>BOP clade</taxon>
        <taxon>Oryzoideae</taxon>
        <taxon>Oryzeae</taxon>
        <taxon>Oryzinae</taxon>
        <taxon>Oryza</taxon>
        <taxon>Oryza sativa</taxon>
    </lineage>
</organism>
<dbReference type="AlphaFoldDB" id="Q2QX65"/>
<reference evidence="1" key="2">
    <citation type="submission" date="2005-04" db="EMBL/GenBank/DDBJ databases">
        <authorList>
            <person name="Buell C.R."/>
            <person name="Wing R.A."/>
            <person name="McCombie W.A."/>
            <person name="Ouyang S."/>
        </authorList>
    </citation>
    <scope>NUCLEOTIDE SEQUENCE</scope>
</reference>